<comment type="caution">
    <text evidence="6">The sequence shown here is derived from an EMBL/GenBank/DDBJ whole genome shotgun (WGS) entry which is preliminary data.</text>
</comment>
<dbReference type="InterPro" id="IPR036514">
    <property type="entry name" value="SGNH_hydro_sf"/>
</dbReference>
<keyword evidence="3" id="KW-0378">Hydrolase</keyword>
<dbReference type="EMBL" id="MCFG01000102">
    <property type="protein sequence ID" value="ORX82132.1"/>
    <property type="molecule type" value="Genomic_DNA"/>
</dbReference>
<dbReference type="SUPFAM" id="SSF64571">
    <property type="entry name" value="Cellulose docking domain, dockering"/>
    <property type="match status" value="2"/>
</dbReference>
<feature type="domain" description="CBM10" evidence="5">
    <location>
        <begin position="322"/>
        <end position="361"/>
    </location>
</feature>
<dbReference type="PANTHER" id="PTHR31988">
    <property type="entry name" value="ESTERASE, PUTATIVE (DUF303)-RELATED"/>
    <property type="match status" value="1"/>
</dbReference>
<reference evidence="6 7" key="2">
    <citation type="submission" date="2016-08" db="EMBL/GenBank/DDBJ databases">
        <title>Pervasive Adenine N6-methylation of Active Genes in Fungi.</title>
        <authorList>
            <consortium name="DOE Joint Genome Institute"/>
            <person name="Mondo S.J."/>
            <person name="Dannebaum R.O."/>
            <person name="Kuo R.C."/>
            <person name="Labutti K."/>
            <person name="Haridas S."/>
            <person name="Kuo A."/>
            <person name="Salamov A."/>
            <person name="Ahrendt S.R."/>
            <person name="Lipzen A."/>
            <person name="Sullivan W."/>
            <person name="Andreopoulos W.B."/>
            <person name="Clum A."/>
            <person name="Lindquist E."/>
            <person name="Daum C."/>
            <person name="Ramamoorthy G.K."/>
            <person name="Gryganskyi A."/>
            <person name="Culley D."/>
            <person name="Magnuson J.K."/>
            <person name="James T.Y."/>
            <person name="O'Malley M.A."/>
            <person name="Stajich J.E."/>
            <person name="Spatafora J.W."/>
            <person name="Visel A."/>
            <person name="Grigoriev I.V."/>
        </authorList>
    </citation>
    <scope>NUCLEOTIDE SEQUENCE [LARGE SCALE GENOMIC DNA]</scope>
    <source>
        <strain evidence="6 7">S4</strain>
    </source>
</reference>
<protein>
    <submittedName>
        <fullName evidence="6">Acetylxylan esterase</fullName>
    </submittedName>
</protein>
<evidence type="ECO:0000256" key="4">
    <source>
        <dbReference type="SAM" id="SignalP"/>
    </source>
</evidence>
<evidence type="ECO:0000256" key="3">
    <source>
        <dbReference type="ARBA" id="ARBA00022801"/>
    </source>
</evidence>
<dbReference type="PROSITE" id="PS51763">
    <property type="entry name" value="CBM10"/>
    <property type="match status" value="2"/>
</dbReference>
<dbReference type="SUPFAM" id="SSF52266">
    <property type="entry name" value="SGNH hydrolase"/>
    <property type="match status" value="1"/>
</dbReference>
<feature type="chain" id="PRO_5010996951" evidence="4">
    <location>
        <begin position="20"/>
        <end position="367"/>
    </location>
</feature>
<name>A0A1Y1X8S7_9FUNG</name>
<dbReference type="PANTHER" id="PTHR31988:SF19">
    <property type="entry name" value="9-O-ACETYL-N-ACETYLNEURAMINIC ACID DEACETYLASE-RELATED"/>
    <property type="match status" value="1"/>
</dbReference>
<proteinExistence type="predicted"/>
<dbReference type="InterPro" id="IPR009034">
    <property type="entry name" value="Dockerin_dom_fun_sf"/>
</dbReference>
<reference evidence="6 7" key="1">
    <citation type="submission" date="2016-08" db="EMBL/GenBank/DDBJ databases">
        <title>A Parts List for Fungal Cellulosomes Revealed by Comparative Genomics.</title>
        <authorList>
            <consortium name="DOE Joint Genome Institute"/>
            <person name="Haitjema C.H."/>
            <person name="Gilmore S.P."/>
            <person name="Henske J.K."/>
            <person name="Solomon K.V."/>
            <person name="De Groot R."/>
            <person name="Kuo A."/>
            <person name="Mondo S.J."/>
            <person name="Salamov A.A."/>
            <person name="Labutti K."/>
            <person name="Zhao Z."/>
            <person name="Chiniquy J."/>
            <person name="Barry K."/>
            <person name="Brewer H.M."/>
            <person name="Purvine S.O."/>
            <person name="Wright A.T."/>
            <person name="Boxma B."/>
            <person name="Van Alen T."/>
            <person name="Hackstein J.H."/>
            <person name="Baker S.E."/>
            <person name="Grigoriev I.V."/>
            <person name="O'Malley M.A."/>
        </authorList>
    </citation>
    <scope>NUCLEOTIDE SEQUENCE [LARGE SCALE GENOMIC DNA]</scope>
    <source>
        <strain evidence="6 7">S4</strain>
    </source>
</reference>
<keyword evidence="1 4" id="KW-0732">Signal</keyword>
<organism evidence="6 7">
    <name type="scientific">Anaeromyces robustus</name>
    <dbReference type="NCBI Taxonomy" id="1754192"/>
    <lineage>
        <taxon>Eukaryota</taxon>
        <taxon>Fungi</taxon>
        <taxon>Fungi incertae sedis</taxon>
        <taxon>Chytridiomycota</taxon>
        <taxon>Chytridiomycota incertae sedis</taxon>
        <taxon>Neocallimastigomycetes</taxon>
        <taxon>Neocallimastigales</taxon>
        <taxon>Neocallimastigaceae</taxon>
        <taxon>Anaeromyces</taxon>
    </lineage>
</organism>
<feature type="domain" description="CBM10" evidence="5">
    <location>
        <begin position="282"/>
        <end position="320"/>
    </location>
</feature>
<dbReference type="STRING" id="1754192.A0A1Y1X8S7"/>
<feature type="signal peptide" evidence="4">
    <location>
        <begin position="1"/>
        <end position="19"/>
    </location>
</feature>
<evidence type="ECO:0000259" key="5">
    <source>
        <dbReference type="PROSITE" id="PS51763"/>
    </source>
</evidence>
<accession>A0A1Y1X8S7</accession>
<dbReference type="InterPro" id="IPR005181">
    <property type="entry name" value="SASA"/>
</dbReference>
<dbReference type="Gene3D" id="3.40.50.1110">
    <property type="entry name" value="SGNH hydrolase"/>
    <property type="match status" value="1"/>
</dbReference>
<dbReference type="GO" id="GO:0016787">
    <property type="term" value="F:hydrolase activity"/>
    <property type="evidence" value="ECO:0007669"/>
    <property type="project" value="UniProtKB-KW"/>
</dbReference>
<sequence length="367" mass="41243">MKIVTYLATILLAISQVFTAPDPNFHIYLAFGQSNMEGRGKIYQEDKTVDSRFQMIATVDGCKGRKFGEWNDAIPPLSNCNMGQLGPADYFGRTLVKKLPHEIKIGIAVVAIGDCDIQLFEKTKNRNYRIPNEIKNTYEAYGRNSYSRLIEMGKKAQEVGVIRGILLHHGENNIGQTDWPNRVKAIYDNILNDLDLNSDDVPLLAGEVVSSEKGGKYGEMNPIIHNLAKICSTCHIISSQNLDSEDDGFHFTTNAYRTLGERYAEEMLKIHNYNQSAITTNNCWAHRLGFQCCKNYKIEVAYSDSDGDWGIENGEWCGIDNTCWSETLGYPCCNTNGCQTIYFIDSNGMWSVENDNWCGITPANTIC</sequence>
<dbReference type="Proteomes" id="UP000193944">
    <property type="component" value="Unassembled WGS sequence"/>
</dbReference>
<dbReference type="OrthoDB" id="42638at2759"/>
<dbReference type="Pfam" id="PF02013">
    <property type="entry name" value="CBM_10"/>
    <property type="match status" value="2"/>
</dbReference>
<dbReference type="InterPro" id="IPR002883">
    <property type="entry name" value="CBM10/Dockerin_dom"/>
</dbReference>
<keyword evidence="2" id="KW-0677">Repeat</keyword>
<dbReference type="InterPro" id="IPR052940">
    <property type="entry name" value="Carb_Esterase_6"/>
</dbReference>
<dbReference type="Pfam" id="PF03629">
    <property type="entry name" value="SASA"/>
    <property type="match status" value="1"/>
</dbReference>
<dbReference type="AlphaFoldDB" id="A0A1Y1X8S7"/>
<evidence type="ECO:0000313" key="7">
    <source>
        <dbReference type="Proteomes" id="UP000193944"/>
    </source>
</evidence>
<evidence type="ECO:0000256" key="2">
    <source>
        <dbReference type="ARBA" id="ARBA00022737"/>
    </source>
</evidence>
<evidence type="ECO:0000313" key="6">
    <source>
        <dbReference type="EMBL" id="ORX82132.1"/>
    </source>
</evidence>
<dbReference type="Gene3D" id="3.90.1220.10">
    <property type="entry name" value="Cellulose docking domain, dockering"/>
    <property type="match status" value="2"/>
</dbReference>
<gene>
    <name evidence="6" type="ORF">BCR32DRAFT_326981</name>
</gene>
<keyword evidence="7" id="KW-1185">Reference proteome</keyword>
<evidence type="ECO:0000256" key="1">
    <source>
        <dbReference type="ARBA" id="ARBA00022729"/>
    </source>
</evidence>